<evidence type="ECO:0000313" key="2">
    <source>
        <dbReference type="Proteomes" id="UP000492821"/>
    </source>
</evidence>
<evidence type="ECO:0000313" key="3">
    <source>
        <dbReference type="WBParaSite" id="Pan_g10671.t1"/>
    </source>
</evidence>
<keyword evidence="1" id="KW-0812">Transmembrane</keyword>
<evidence type="ECO:0000256" key="1">
    <source>
        <dbReference type="SAM" id="Phobius"/>
    </source>
</evidence>
<keyword evidence="2" id="KW-1185">Reference proteome</keyword>
<organism evidence="2 3">
    <name type="scientific">Panagrellus redivivus</name>
    <name type="common">Microworm</name>
    <dbReference type="NCBI Taxonomy" id="6233"/>
    <lineage>
        <taxon>Eukaryota</taxon>
        <taxon>Metazoa</taxon>
        <taxon>Ecdysozoa</taxon>
        <taxon>Nematoda</taxon>
        <taxon>Chromadorea</taxon>
        <taxon>Rhabditida</taxon>
        <taxon>Tylenchina</taxon>
        <taxon>Panagrolaimomorpha</taxon>
        <taxon>Panagrolaimoidea</taxon>
        <taxon>Panagrolaimidae</taxon>
        <taxon>Panagrellus</taxon>
    </lineage>
</organism>
<proteinExistence type="predicted"/>
<dbReference type="AlphaFoldDB" id="A0A7E4UMX9"/>
<feature type="transmembrane region" description="Helical" evidence="1">
    <location>
        <begin position="203"/>
        <end position="222"/>
    </location>
</feature>
<dbReference type="WBParaSite" id="Pan_g10671.t1">
    <property type="protein sequence ID" value="Pan_g10671.t1"/>
    <property type="gene ID" value="Pan_g10671"/>
</dbReference>
<keyword evidence="1" id="KW-1133">Transmembrane helix</keyword>
<dbReference type="Proteomes" id="UP000492821">
    <property type="component" value="Unassembled WGS sequence"/>
</dbReference>
<reference evidence="2" key="1">
    <citation type="journal article" date="2013" name="Genetics">
        <title>The draft genome and transcriptome of Panagrellus redivivus are shaped by the harsh demands of a free-living lifestyle.</title>
        <authorList>
            <person name="Srinivasan J."/>
            <person name="Dillman A.R."/>
            <person name="Macchietto M.G."/>
            <person name="Heikkinen L."/>
            <person name="Lakso M."/>
            <person name="Fracchia K.M."/>
            <person name="Antoshechkin I."/>
            <person name="Mortazavi A."/>
            <person name="Wong G."/>
            <person name="Sternberg P.W."/>
        </authorList>
    </citation>
    <scope>NUCLEOTIDE SEQUENCE [LARGE SCALE GENOMIC DNA]</scope>
    <source>
        <strain evidence="2">MT8872</strain>
    </source>
</reference>
<accession>A0A7E4UMX9</accession>
<sequence length="246" mass="29309">MVRPEVCDHVFITDDDEVLRWARQDTFLWRLFKWLHEFAIFRVILDGYGDINPMWENVFHVSNFINNNKEINVRKTLVLHCNSVFNYAQIIPHIWGPYTRLVLHGNITLNQVKRLVTPKVMRVRIGALTTLESHYVNYIEFAKYMVSRTCDFTTARCFTICRKRNIPYDFDETLEEICRRHKRRFRPRCYIDSERVSVMSNGILTTVVFVTPFLCIFFSIYFSALDESMSILNTFLFFIPTINGYL</sequence>
<keyword evidence="1" id="KW-0472">Membrane</keyword>
<reference evidence="3" key="2">
    <citation type="submission" date="2020-10" db="UniProtKB">
        <authorList>
            <consortium name="WormBaseParasite"/>
        </authorList>
    </citation>
    <scope>IDENTIFICATION</scope>
</reference>
<name>A0A7E4UMX9_PANRE</name>
<protein>
    <submittedName>
        <fullName evidence="3">Glycosyltransferase family 92 protein</fullName>
    </submittedName>
</protein>